<feature type="domain" description="AMP-dependent synthetase/ligase" evidence="1">
    <location>
        <begin position="8"/>
        <end position="355"/>
    </location>
</feature>
<dbReference type="EMBL" id="BSTX01000001">
    <property type="protein sequence ID" value="GLZ77530.1"/>
    <property type="molecule type" value="Genomic_DNA"/>
</dbReference>
<dbReference type="Pfam" id="PF13193">
    <property type="entry name" value="AMP-binding_C"/>
    <property type="match status" value="1"/>
</dbReference>
<evidence type="ECO:0000313" key="4">
    <source>
        <dbReference type="Proteomes" id="UP001165079"/>
    </source>
</evidence>
<dbReference type="RefSeq" id="WP_285662631.1">
    <property type="nucleotide sequence ID" value="NZ_BSTX01000001.1"/>
</dbReference>
<dbReference type="AlphaFoldDB" id="A0A9W6SI40"/>
<reference evidence="3" key="1">
    <citation type="submission" date="2023-03" db="EMBL/GenBank/DDBJ databases">
        <title>Actinorhabdospora filicis NBRC 111898.</title>
        <authorList>
            <person name="Ichikawa N."/>
            <person name="Sato H."/>
            <person name="Tonouchi N."/>
        </authorList>
    </citation>
    <scope>NUCLEOTIDE SEQUENCE</scope>
    <source>
        <strain evidence="3">NBRC 111898</strain>
    </source>
</reference>
<dbReference type="InterPro" id="IPR000873">
    <property type="entry name" value="AMP-dep_synth/lig_dom"/>
</dbReference>
<dbReference type="NCBIfam" id="TIGR01733">
    <property type="entry name" value="AA-adenyl-dom"/>
    <property type="match status" value="1"/>
</dbReference>
<dbReference type="GO" id="GO:0043041">
    <property type="term" value="P:amino acid activation for nonribosomal peptide biosynthetic process"/>
    <property type="evidence" value="ECO:0007669"/>
    <property type="project" value="TreeGrafter"/>
</dbReference>
<dbReference type="InterPro" id="IPR020845">
    <property type="entry name" value="AMP-binding_CS"/>
</dbReference>
<evidence type="ECO:0008006" key="5">
    <source>
        <dbReference type="Google" id="ProtNLM"/>
    </source>
</evidence>
<dbReference type="InterPro" id="IPR025110">
    <property type="entry name" value="AMP-bd_C"/>
</dbReference>
<feature type="domain" description="AMP-binding enzyme C-terminal" evidence="2">
    <location>
        <begin position="408"/>
        <end position="483"/>
    </location>
</feature>
<dbReference type="Gene3D" id="3.40.50.12780">
    <property type="entry name" value="N-terminal domain of ligase-like"/>
    <property type="match status" value="1"/>
</dbReference>
<evidence type="ECO:0000259" key="2">
    <source>
        <dbReference type="Pfam" id="PF13193"/>
    </source>
</evidence>
<accession>A0A9W6SI40</accession>
<dbReference type="InterPro" id="IPR042099">
    <property type="entry name" value="ANL_N_sf"/>
</dbReference>
<comment type="caution">
    <text evidence="3">The sequence shown here is derived from an EMBL/GenBank/DDBJ whole genome shotgun (WGS) entry which is preliminary data.</text>
</comment>
<dbReference type="PANTHER" id="PTHR45527">
    <property type="entry name" value="NONRIBOSOMAL PEPTIDE SYNTHETASE"/>
    <property type="match status" value="1"/>
</dbReference>
<keyword evidence="4" id="KW-1185">Reference proteome</keyword>
<dbReference type="Proteomes" id="UP001165079">
    <property type="component" value="Unassembled WGS sequence"/>
</dbReference>
<dbReference type="PANTHER" id="PTHR45527:SF1">
    <property type="entry name" value="FATTY ACID SYNTHASE"/>
    <property type="match status" value="1"/>
</dbReference>
<sequence>MESLHERFRQTAARFPERIALSDVDAQISYAELDAASDALAAEIAAALRPGERLVALSTGRGVAGPAGMLAILKAGAGYVPVDPDYPEQRRRYILDDSRVSLVVTDRVEDGELLAEAGGLKLLRRAAAEPHDVPADTAYVIYTSGSTGDPKGCVVGHGHVLSLMDATDPLFAFTETDVWTLFHSTSFDFSVWEIWGPLLYGGRGVVVHPAHRLDPVDFAELLRAEGVTVLNQVPSAFGNLAIACALTEITLPDLRYVIFGGEAVNPADVLAWLDAGTAPNCVPVNMYGITETTVHVSHCVIERGTFTGGPEATTPIGDPLPSLGFSLRGEDGRPVPDGEPGEFWVSGLGVSHGYLNRPELTAERFVTEDGRRYYRSGDWGVRDNGRYHYVGRRDRQIKLNGHRIELGEVEAVIADFAAVRRCVCTIETDHFGVGILVAHLTAEPGLDLAIGALRAHVAERLPAHMRSMRFETHEALPLTDNGKVDRRALAGEARR</sequence>
<dbReference type="Gene3D" id="3.30.300.30">
    <property type="match status" value="1"/>
</dbReference>
<evidence type="ECO:0000313" key="3">
    <source>
        <dbReference type="EMBL" id="GLZ77530.1"/>
    </source>
</evidence>
<name>A0A9W6SI40_9ACTN</name>
<proteinExistence type="predicted"/>
<dbReference type="PROSITE" id="PS00455">
    <property type="entry name" value="AMP_BINDING"/>
    <property type="match status" value="1"/>
</dbReference>
<gene>
    <name evidence="3" type="ORF">Afil01_23370</name>
</gene>
<evidence type="ECO:0000259" key="1">
    <source>
        <dbReference type="Pfam" id="PF00501"/>
    </source>
</evidence>
<dbReference type="GO" id="GO:0005829">
    <property type="term" value="C:cytosol"/>
    <property type="evidence" value="ECO:0007669"/>
    <property type="project" value="TreeGrafter"/>
</dbReference>
<protein>
    <recommendedName>
        <fullName evidence="5">Amino acid adenylation domain-containing protein</fullName>
    </recommendedName>
</protein>
<dbReference type="InterPro" id="IPR010071">
    <property type="entry name" value="AA_adenyl_dom"/>
</dbReference>
<organism evidence="3 4">
    <name type="scientific">Actinorhabdospora filicis</name>
    <dbReference type="NCBI Taxonomy" id="1785913"/>
    <lineage>
        <taxon>Bacteria</taxon>
        <taxon>Bacillati</taxon>
        <taxon>Actinomycetota</taxon>
        <taxon>Actinomycetes</taxon>
        <taxon>Micromonosporales</taxon>
        <taxon>Micromonosporaceae</taxon>
        <taxon>Actinorhabdospora</taxon>
    </lineage>
</organism>
<dbReference type="GO" id="GO:0044550">
    <property type="term" value="P:secondary metabolite biosynthetic process"/>
    <property type="evidence" value="ECO:0007669"/>
    <property type="project" value="TreeGrafter"/>
</dbReference>
<dbReference type="InterPro" id="IPR045851">
    <property type="entry name" value="AMP-bd_C_sf"/>
</dbReference>
<dbReference type="GO" id="GO:0031177">
    <property type="term" value="F:phosphopantetheine binding"/>
    <property type="evidence" value="ECO:0007669"/>
    <property type="project" value="TreeGrafter"/>
</dbReference>
<dbReference type="SUPFAM" id="SSF56801">
    <property type="entry name" value="Acetyl-CoA synthetase-like"/>
    <property type="match status" value="1"/>
</dbReference>
<dbReference type="Pfam" id="PF00501">
    <property type="entry name" value="AMP-binding"/>
    <property type="match status" value="1"/>
</dbReference>